<dbReference type="Proteomes" id="UP000051586">
    <property type="component" value="Unassembled WGS sequence"/>
</dbReference>
<evidence type="ECO:0000256" key="2">
    <source>
        <dbReference type="ARBA" id="ARBA00022884"/>
    </source>
</evidence>
<dbReference type="SUPFAM" id="SSF82708">
    <property type="entry name" value="R3H domain"/>
    <property type="match status" value="1"/>
</dbReference>
<comment type="subunit">
    <text evidence="6">Forms a complex with KhpA.</text>
</comment>
<evidence type="ECO:0000256" key="3">
    <source>
        <dbReference type="ARBA" id="ARBA00022960"/>
    </source>
</evidence>
<dbReference type="HAMAP" id="MF_00867">
    <property type="entry name" value="KhpB"/>
    <property type="match status" value="1"/>
</dbReference>
<dbReference type="GO" id="GO:0071555">
    <property type="term" value="P:cell wall organization"/>
    <property type="evidence" value="ECO:0007669"/>
    <property type="project" value="UniProtKB-KW"/>
</dbReference>
<comment type="subcellular location">
    <subcellularLocation>
        <location evidence="6">Cytoplasm</location>
    </subcellularLocation>
</comment>
<comment type="caution">
    <text evidence="9">The sequence shown here is derived from an EMBL/GenBank/DDBJ whole genome shotgun (WGS) entry which is preliminary data.</text>
</comment>
<dbReference type="InterPro" id="IPR038247">
    <property type="entry name" value="Jag_N_dom_sf"/>
</dbReference>
<protein>
    <recommendedName>
        <fullName evidence="6">RNA-binding protein KhpB</fullName>
    </recommendedName>
    <alternativeName>
        <fullName evidence="6">RNA-binding protein EloR</fullName>
    </alternativeName>
</protein>
<dbReference type="Gene3D" id="3.30.300.20">
    <property type="match status" value="1"/>
</dbReference>
<reference evidence="9 10" key="1">
    <citation type="journal article" date="2015" name="Genome Announc.">
        <title>Expanding the biotechnology potential of lactobacilli through comparative genomics of 213 strains and associated genera.</title>
        <authorList>
            <person name="Sun Z."/>
            <person name="Harris H.M."/>
            <person name="McCann A."/>
            <person name="Guo C."/>
            <person name="Argimon S."/>
            <person name="Zhang W."/>
            <person name="Yang X."/>
            <person name="Jeffery I.B."/>
            <person name="Cooney J.C."/>
            <person name="Kagawa T.F."/>
            <person name="Liu W."/>
            <person name="Song Y."/>
            <person name="Salvetti E."/>
            <person name="Wrobel A."/>
            <person name="Rasinkangas P."/>
            <person name="Parkhill J."/>
            <person name="Rea M.C."/>
            <person name="O'Sullivan O."/>
            <person name="Ritari J."/>
            <person name="Douillard F.P."/>
            <person name="Paul Ross R."/>
            <person name="Yang R."/>
            <person name="Briner A.E."/>
            <person name="Felis G.E."/>
            <person name="de Vos W.M."/>
            <person name="Barrangou R."/>
            <person name="Klaenhammer T.R."/>
            <person name="Caufield P.W."/>
            <person name="Cui Y."/>
            <person name="Zhang H."/>
            <person name="O'Toole P.W."/>
        </authorList>
    </citation>
    <scope>NUCLEOTIDE SEQUENCE [LARGE SCALE GENOMIC DNA]</scope>
    <source>
        <strain evidence="9 10">DSM 22689</strain>
    </source>
</reference>
<dbReference type="AlphaFoldDB" id="A0A0R2CI21"/>
<evidence type="ECO:0000313" key="10">
    <source>
        <dbReference type="Proteomes" id="UP000051586"/>
    </source>
</evidence>
<dbReference type="GO" id="GO:0009252">
    <property type="term" value="P:peptidoglycan biosynthetic process"/>
    <property type="evidence" value="ECO:0007669"/>
    <property type="project" value="UniProtKB-UniRule"/>
</dbReference>
<dbReference type="PANTHER" id="PTHR35800:SF1">
    <property type="entry name" value="RNA-BINDING PROTEIN KHPB"/>
    <property type="match status" value="1"/>
</dbReference>
<dbReference type="SMART" id="SM00393">
    <property type="entry name" value="R3H"/>
    <property type="match status" value="1"/>
</dbReference>
<dbReference type="GO" id="GO:0005737">
    <property type="term" value="C:cytoplasm"/>
    <property type="evidence" value="ECO:0007669"/>
    <property type="project" value="UniProtKB-SubCell"/>
</dbReference>
<sequence length="248" mass="27926">MWEIEIMPKYKGDTLAAAIENGLTALQLDRKNAQIKILQQPQPGFWGLFKKPAQVEIKRQAVSNAQQATLPEQQPEGEAAQPVTQRPAATRPQTRFDKNYAVVHDLATYLQNVLDQLGITATLKVAMPTSKYVYIDCQTDKEGLLIGKHGRTINALQQLCEFYLNNHGVNYVEVTVDTADYRARRRVILSDLVRKTARDVQMSGQPVHLDAMPAAERKQVHSEIEVYDDLMTYSIGNDPNREVVVAPR</sequence>
<keyword evidence="1 6" id="KW-0963">Cytoplasm</keyword>
<evidence type="ECO:0000256" key="5">
    <source>
        <dbReference type="ARBA" id="ARBA00023316"/>
    </source>
</evidence>
<comment type="function">
    <text evidence="6">A probable RNA chaperone. Forms a complex with KhpA which binds to cellular RNA and controls its expression. Plays a role in peptidoglycan (PG) homeostasis and cell length regulation.</text>
</comment>
<dbReference type="Pfam" id="PF13083">
    <property type="entry name" value="KH_KhpA-B"/>
    <property type="match status" value="1"/>
</dbReference>
<keyword evidence="2 6" id="KW-0694">RNA-binding</keyword>
<evidence type="ECO:0000259" key="8">
    <source>
        <dbReference type="PROSITE" id="PS51061"/>
    </source>
</evidence>
<dbReference type="SMART" id="SM01245">
    <property type="entry name" value="Jag_N"/>
    <property type="match status" value="1"/>
</dbReference>
<dbReference type="STRING" id="1423745.GCA_001311215_01166"/>
<evidence type="ECO:0000313" key="9">
    <source>
        <dbReference type="EMBL" id="KRM91281.1"/>
    </source>
</evidence>
<dbReference type="GO" id="GO:0003723">
    <property type="term" value="F:RNA binding"/>
    <property type="evidence" value="ECO:0007669"/>
    <property type="project" value="UniProtKB-UniRule"/>
</dbReference>
<proteinExistence type="inferred from homology"/>
<dbReference type="Gene3D" id="3.30.30.80">
    <property type="entry name" value="probable RNA-binding protein from clostridium symbiosum atcc 14940"/>
    <property type="match status" value="1"/>
</dbReference>
<gene>
    <name evidence="6" type="primary">khpB</name>
    <name evidence="6" type="synonym">eloR</name>
    <name evidence="9" type="ORF">FC87_GL001001</name>
</gene>
<name>A0A0R2CI21_9LACO</name>
<dbReference type="NCBIfam" id="NF041568">
    <property type="entry name" value="Jag_EloR"/>
    <property type="match status" value="1"/>
</dbReference>
<dbReference type="InterPro" id="IPR034079">
    <property type="entry name" value="R3H_KhpB"/>
</dbReference>
<organism evidence="9 10">
    <name type="scientific">Fructilactobacillus florum DSM 22689 = JCM 16035</name>
    <dbReference type="NCBI Taxonomy" id="1423745"/>
    <lineage>
        <taxon>Bacteria</taxon>
        <taxon>Bacillati</taxon>
        <taxon>Bacillota</taxon>
        <taxon>Bacilli</taxon>
        <taxon>Lactobacillales</taxon>
        <taxon>Lactobacillaceae</taxon>
        <taxon>Fructilactobacillus</taxon>
    </lineage>
</organism>
<dbReference type="PROSITE" id="PS51061">
    <property type="entry name" value="R3H"/>
    <property type="match status" value="1"/>
</dbReference>
<comment type="similarity">
    <text evidence="6">Belongs to the KhpB RNA-binding protein family.</text>
</comment>
<dbReference type="CDD" id="cd02644">
    <property type="entry name" value="R3H_jag"/>
    <property type="match status" value="1"/>
</dbReference>
<dbReference type="PATRIC" id="fig|1423745.4.peg.1064"/>
<dbReference type="GO" id="GO:0008360">
    <property type="term" value="P:regulation of cell shape"/>
    <property type="evidence" value="ECO:0007669"/>
    <property type="project" value="UniProtKB-KW"/>
</dbReference>
<dbReference type="SUPFAM" id="SSF54814">
    <property type="entry name" value="Prokaryotic type KH domain (KH-domain type II)"/>
    <property type="match status" value="1"/>
</dbReference>
<comment type="domain">
    <text evidence="6">Has an N-terminal Jag-N domain and 2 RNA-binding domains (KH and R3H).</text>
</comment>
<dbReference type="InterPro" id="IPR038008">
    <property type="entry name" value="Jag_KH"/>
</dbReference>
<accession>A0A0R2CI21</accession>
<dbReference type="InterPro" id="IPR032782">
    <property type="entry name" value="KhpB_N"/>
</dbReference>
<dbReference type="Pfam" id="PF01424">
    <property type="entry name" value="R3H"/>
    <property type="match status" value="1"/>
</dbReference>
<dbReference type="PANTHER" id="PTHR35800">
    <property type="entry name" value="PROTEIN JAG"/>
    <property type="match status" value="1"/>
</dbReference>
<dbReference type="EMBL" id="AYZI01000006">
    <property type="protein sequence ID" value="KRM91281.1"/>
    <property type="molecule type" value="Genomic_DNA"/>
</dbReference>
<dbReference type="InterPro" id="IPR039247">
    <property type="entry name" value="KhpB"/>
</dbReference>
<evidence type="ECO:0000256" key="6">
    <source>
        <dbReference type="HAMAP-Rule" id="MF_00867"/>
    </source>
</evidence>
<dbReference type="InterPro" id="IPR009019">
    <property type="entry name" value="KH_sf_prok-type"/>
</dbReference>
<keyword evidence="4 6" id="KW-0143">Chaperone</keyword>
<dbReference type="InterPro" id="IPR015946">
    <property type="entry name" value="KH_dom-like_a/b"/>
</dbReference>
<evidence type="ECO:0000256" key="4">
    <source>
        <dbReference type="ARBA" id="ARBA00023186"/>
    </source>
</evidence>
<evidence type="ECO:0000256" key="1">
    <source>
        <dbReference type="ARBA" id="ARBA00022490"/>
    </source>
</evidence>
<evidence type="ECO:0000256" key="7">
    <source>
        <dbReference type="SAM" id="MobiDB-lite"/>
    </source>
</evidence>
<dbReference type="CDD" id="cd02414">
    <property type="entry name" value="KH-II_Jag"/>
    <property type="match status" value="1"/>
</dbReference>
<comment type="caution">
    <text evidence="6">Lacks conserved residue(s) required for the propagation of feature annotation.</text>
</comment>
<dbReference type="Gene3D" id="3.30.1370.50">
    <property type="entry name" value="R3H-like domain"/>
    <property type="match status" value="1"/>
</dbReference>
<feature type="region of interest" description="Disordered" evidence="7">
    <location>
        <begin position="64"/>
        <end position="91"/>
    </location>
</feature>
<dbReference type="InterPro" id="IPR036867">
    <property type="entry name" value="R3H_dom_sf"/>
</dbReference>
<dbReference type="Pfam" id="PF14804">
    <property type="entry name" value="Jag_N"/>
    <property type="match status" value="1"/>
</dbReference>
<keyword evidence="3 6" id="KW-0133">Cell shape</keyword>
<feature type="domain" description="R3H" evidence="8">
    <location>
        <begin position="183"/>
        <end position="248"/>
    </location>
</feature>
<keyword evidence="5 6" id="KW-0961">Cell wall biogenesis/degradation</keyword>
<dbReference type="InterPro" id="IPR001374">
    <property type="entry name" value="R3H_dom"/>
</dbReference>